<keyword evidence="2" id="KW-1133">Transmembrane helix</keyword>
<evidence type="ECO:0000313" key="3">
    <source>
        <dbReference type="EMBL" id="GBM06207.1"/>
    </source>
</evidence>
<comment type="caution">
    <text evidence="3">The sequence shown here is derived from an EMBL/GenBank/DDBJ whole genome shotgun (WGS) entry which is preliminary data.</text>
</comment>
<sequence length="141" mass="15945">MKPTVPHKKHNYRDYIMTDPKDALLSQAYHNRNISPKKSPRHKQTKIKNQIKKKESSPKKNLAKKSPIPTGRARERNLILPAWEVRNQLKDTRNRVSEAVAAGTAFPGESTSASLALAFGFFALLCGYRSMATIVVVFQRD</sequence>
<keyword evidence="2" id="KW-0472">Membrane</keyword>
<feature type="region of interest" description="Disordered" evidence="1">
    <location>
        <begin position="29"/>
        <end position="73"/>
    </location>
</feature>
<keyword evidence="2" id="KW-0812">Transmembrane</keyword>
<accession>A0A4Y2CQY4</accession>
<reference evidence="3 4" key="1">
    <citation type="journal article" date="2019" name="Sci. Rep.">
        <title>Orb-weaving spider Araneus ventricosus genome elucidates the spidroin gene catalogue.</title>
        <authorList>
            <person name="Kono N."/>
            <person name="Nakamura H."/>
            <person name="Ohtoshi R."/>
            <person name="Moran D.A.P."/>
            <person name="Shinohara A."/>
            <person name="Yoshida Y."/>
            <person name="Fujiwara M."/>
            <person name="Mori M."/>
            <person name="Tomita M."/>
            <person name="Arakawa K."/>
        </authorList>
    </citation>
    <scope>NUCLEOTIDE SEQUENCE [LARGE SCALE GENOMIC DNA]</scope>
</reference>
<gene>
    <name evidence="3" type="ORF">AVEN_167089_1</name>
</gene>
<evidence type="ECO:0000313" key="4">
    <source>
        <dbReference type="Proteomes" id="UP000499080"/>
    </source>
</evidence>
<proteinExistence type="predicted"/>
<evidence type="ECO:0000256" key="2">
    <source>
        <dbReference type="SAM" id="Phobius"/>
    </source>
</evidence>
<organism evidence="3 4">
    <name type="scientific">Araneus ventricosus</name>
    <name type="common">Orbweaver spider</name>
    <name type="synonym">Epeira ventricosa</name>
    <dbReference type="NCBI Taxonomy" id="182803"/>
    <lineage>
        <taxon>Eukaryota</taxon>
        <taxon>Metazoa</taxon>
        <taxon>Ecdysozoa</taxon>
        <taxon>Arthropoda</taxon>
        <taxon>Chelicerata</taxon>
        <taxon>Arachnida</taxon>
        <taxon>Araneae</taxon>
        <taxon>Araneomorphae</taxon>
        <taxon>Entelegynae</taxon>
        <taxon>Araneoidea</taxon>
        <taxon>Araneidae</taxon>
        <taxon>Araneus</taxon>
    </lineage>
</organism>
<name>A0A4Y2CQY4_ARAVE</name>
<protein>
    <submittedName>
        <fullName evidence="3">Uncharacterized protein</fullName>
    </submittedName>
</protein>
<feature type="compositionally biased region" description="Basic residues" evidence="1">
    <location>
        <begin position="38"/>
        <end position="51"/>
    </location>
</feature>
<keyword evidence="4" id="KW-1185">Reference proteome</keyword>
<feature type="transmembrane region" description="Helical" evidence="2">
    <location>
        <begin position="115"/>
        <end position="138"/>
    </location>
</feature>
<dbReference type="EMBL" id="BGPR01000224">
    <property type="protein sequence ID" value="GBM06207.1"/>
    <property type="molecule type" value="Genomic_DNA"/>
</dbReference>
<evidence type="ECO:0000256" key="1">
    <source>
        <dbReference type="SAM" id="MobiDB-lite"/>
    </source>
</evidence>
<dbReference type="Proteomes" id="UP000499080">
    <property type="component" value="Unassembled WGS sequence"/>
</dbReference>
<dbReference type="AlphaFoldDB" id="A0A4Y2CQY4"/>